<name>A0A7J7KQQ8_BUGNE</name>
<dbReference type="PANTHER" id="PTHR10751">
    <property type="entry name" value="GUANYLATE BINDING PROTEIN"/>
    <property type="match status" value="1"/>
</dbReference>
<evidence type="ECO:0000313" key="2">
    <source>
        <dbReference type="EMBL" id="KAF6040425.1"/>
    </source>
</evidence>
<dbReference type="GO" id="GO:0003924">
    <property type="term" value="F:GTPase activity"/>
    <property type="evidence" value="ECO:0007669"/>
    <property type="project" value="InterPro"/>
</dbReference>
<evidence type="ECO:0000313" key="3">
    <source>
        <dbReference type="Proteomes" id="UP000593567"/>
    </source>
</evidence>
<accession>A0A7J7KQQ8</accession>
<organism evidence="2 3">
    <name type="scientific">Bugula neritina</name>
    <name type="common">Brown bryozoan</name>
    <name type="synonym">Sertularia neritina</name>
    <dbReference type="NCBI Taxonomy" id="10212"/>
    <lineage>
        <taxon>Eukaryota</taxon>
        <taxon>Metazoa</taxon>
        <taxon>Spiralia</taxon>
        <taxon>Lophotrochozoa</taxon>
        <taxon>Bryozoa</taxon>
        <taxon>Gymnolaemata</taxon>
        <taxon>Cheilostomatida</taxon>
        <taxon>Flustrina</taxon>
        <taxon>Buguloidea</taxon>
        <taxon>Bugulidae</taxon>
        <taxon>Bugula</taxon>
    </lineage>
</organism>
<dbReference type="Proteomes" id="UP000593567">
    <property type="component" value="Unassembled WGS sequence"/>
</dbReference>
<dbReference type="SUPFAM" id="SSF52540">
    <property type="entry name" value="P-loop containing nucleoside triphosphate hydrolases"/>
    <property type="match status" value="1"/>
</dbReference>
<dbReference type="Gene3D" id="3.40.50.300">
    <property type="entry name" value="P-loop containing nucleotide triphosphate hydrolases"/>
    <property type="match status" value="1"/>
</dbReference>
<gene>
    <name evidence="2" type="ORF">EB796_001275</name>
</gene>
<feature type="domain" description="Guanylate-binding protein N-terminal" evidence="1">
    <location>
        <begin position="56"/>
        <end position="176"/>
    </location>
</feature>
<dbReference type="EMBL" id="VXIV02000144">
    <property type="protein sequence ID" value="KAF6040425.1"/>
    <property type="molecule type" value="Genomic_DNA"/>
</dbReference>
<dbReference type="AlphaFoldDB" id="A0A7J7KQQ8"/>
<evidence type="ECO:0000259" key="1">
    <source>
        <dbReference type="Pfam" id="PF02263"/>
    </source>
</evidence>
<reference evidence="2" key="1">
    <citation type="submission" date="2020-06" db="EMBL/GenBank/DDBJ databases">
        <title>Draft genome of Bugula neritina, a colonial animal packing powerful symbionts and potential medicines.</title>
        <authorList>
            <person name="Rayko M."/>
        </authorList>
    </citation>
    <scope>NUCLEOTIDE SEQUENCE [LARGE SCALE GENOMIC DNA]</scope>
    <source>
        <strain evidence="2">Kwan_BN1</strain>
    </source>
</reference>
<comment type="caution">
    <text evidence="2">The sequence shown here is derived from an EMBL/GenBank/DDBJ whole genome shotgun (WGS) entry which is preliminary data.</text>
</comment>
<protein>
    <recommendedName>
        <fullName evidence="1">Guanylate-binding protein N-terminal domain-containing protein</fullName>
    </recommendedName>
</protein>
<dbReference type="Pfam" id="PF02263">
    <property type="entry name" value="GBP"/>
    <property type="match status" value="1"/>
</dbReference>
<dbReference type="GO" id="GO:0005525">
    <property type="term" value="F:GTP binding"/>
    <property type="evidence" value="ECO:0007669"/>
    <property type="project" value="InterPro"/>
</dbReference>
<dbReference type="InterPro" id="IPR015894">
    <property type="entry name" value="Guanylate-bd_N"/>
</dbReference>
<dbReference type="OrthoDB" id="6270329at2759"/>
<proteinExistence type="predicted"/>
<keyword evidence="3" id="KW-1185">Reference proteome</keyword>
<dbReference type="InterPro" id="IPR027417">
    <property type="entry name" value="P-loop_NTPase"/>
</dbReference>
<sequence length="232" mass="26203">MSENESIIHETGSYFLKIDLVENNIIMVMLSSVENVISGPEQVNDTLEGYESSNNEIKGVNWARSSTAVTLGIWIWSKPFMIKRPTGEQIAVFLLDTQGTADNSHSDKQLDTLIMLISLQLASFQLLNIEKHMRSDELSSLELCADFADIDGDSNHRRSSPSSLFGNLIIVIRDFQDGDVYGEDPGIFQSLEEKLLQLVRVKGFGNCKIFHKNSWMFSNDWEKLCSLLTEFL</sequence>